<keyword evidence="5" id="KW-0472">Membrane</keyword>
<feature type="region of interest" description="Disordered" evidence="4">
    <location>
        <begin position="1397"/>
        <end position="1466"/>
    </location>
</feature>
<dbReference type="GO" id="GO:0016020">
    <property type="term" value="C:membrane"/>
    <property type="evidence" value="ECO:0007669"/>
    <property type="project" value="InterPro"/>
</dbReference>
<feature type="region of interest" description="Disordered" evidence="4">
    <location>
        <begin position="1"/>
        <end position="21"/>
    </location>
</feature>
<dbReference type="InterPro" id="IPR008006">
    <property type="entry name" value="Peptidase_M26_N_dom"/>
</dbReference>
<accession>A0A348ALU7</accession>
<dbReference type="GO" id="GO:0004222">
    <property type="term" value="F:metalloendopeptidase activity"/>
    <property type="evidence" value="ECO:0007669"/>
    <property type="project" value="InterPro"/>
</dbReference>
<keyword evidence="5" id="KW-1133">Transmembrane helix</keyword>
<feature type="domain" description="Filamentous haemagglutinin FhaB/tRNA nuclease CdiA-like TPS" evidence="6">
    <location>
        <begin position="69"/>
        <end position="179"/>
    </location>
</feature>
<dbReference type="Pfam" id="PF07581">
    <property type="entry name" value="Glug"/>
    <property type="match status" value="3"/>
</dbReference>
<dbReference type="InterPro" id="IPR012334">
    <property type="entry name" value="Pectin_lyas_fold"/>
</dbReference>
<dbReference type="PANTHER" id="PTHR12338">
    <property type="entry name" value="AUTOTRANSPORTER"/>
    <property type="match status" value="1"/>
</dbReference>
<evidence type="ECO:0000256" key="2">
    <source>
        <dbReference type="ARBA" id="ARBA00022525"/>
    </source>
</evidence>
<dbReference type="PANTHER" id="PTHR12338:SF8">
    <property type="entry name" value="HEME_HEMOPEXIN-BINDING PROTEIN"/>
    <property type="match status" value="1"/>
</dbReference>
<dbReference type="Gene3D" id="2.160.20.10">
    <property type="entry name" value="Single-stranded right-handed beta-helix, Pectin lyase-like"/>
    <property type="match status" value="1"/>
</dbReference>
<keyword evidence="3" id="KW-0732">Signal</keyword>
<evidence type="ECO:0000256" key="5">
    <source>
        <dbReference type="SAM" id="Phobius"/>
    </source>
</evidence>
<name>A0A348ALU7_9FIRM</name>
<feature type="compositionally biased region" description="Basic residues" evidence="4">
    <location>
        <begin position="1"/>
        <end position="12"/>
    </location>
</feature>
<dbReference type="SMART" id="SM00912">
    <property type="entry name" value="Haemagg_act"/>
    <property type="match status" value="1"/>
</dbReference>
<gene>
    <name evidence="7" type="primary">hxuA_2</name>
    <name evidence="7" type="ORF">MAMMFC1_02730</name>
</gene>
<dbReference type="InterPro" id="IPR008638">
    <property type="entry name" value="FhaB/CdiA-like_TPS"/>
</dbReference>
<dbReference type="SUPFAM" id="SSF51126">
    <property type="entry name" value="Pectin lyase-like"/>
    <property type="match status" value="1"/>
</dbReference>
<dbReference type="GO" id="GO:0005576">
    <property type="term" value="C:extracellular region"/>
    <property type="evidence" value="ECO:0007669"/>
    <property type="project" value="UniProtKB-SubCell"/>
</dbReference>
<feature type="compositionally biased region" description="Pro residues" evidence="4">
    <location>
        <begin position="1401"/>
        <end position="1459"/>
    </location>
</feature>
<protein>
    <submittedName>
        <fullName evidence="7">Heme/hemopexin-binding protein</fullName>
    </submittedName>
</protein>
<dbReference type="EMBL" id="AP018449">
    <property type="protein sequence ID" value="BBB92045.1"/>
    <property type="molecule type" value="Genomic_DNA"/>
</dbReference>
<evidence type="ECO:0000256" key="1">
    <source>
        <dbReference type="ARBA" id="ARBA00004613"/>
    </source>
</evidence>
<dbReference type="Pfam" id="PF05342">
    <property type="entry name" value="Peptidase_M26_N"/>
    <property type="match status" value="1"/>
</dbReference>
<feature type="transmembrane region" description="Helical" evidence="5">
    <location>
        <begin position="43"/>
        <end position="63"/>
    </location>
</feature>
<dbReference type="RefSeq" id="WP_126308990.1">
    <property type="nucleotide sequence ID" value="NZ_AP018449.1"/>
</dbReference>
<keyword evidence="8" id="KW-1185">Reference proteome</keyword>
<evidence type="ECO:0000259" key="6">
    <source>
        <dbReference type="SMART" id="SM00912"/>
    </source>
</evidence>
<dbReference type="Proteomes" id="UP000276437">
    <property type="component" value="Chromosome"/>
</dbReference>
<keyword evidence="2" id="KW-0964">Secreted</keyword>
<dbReference type="Gene3D" id="2.160.20.110">
    <property type="match status" value="2"/>
</dbReference>
<dbReference type="GO" id="GO:0008270">
    <property type="term" value="F:zinc ion binding"/>
    <property type="evidence" value="ECO:0007669"/>
    <property type="project" value="InterPro"/>
</dbReference>
<dbReference type="InterPro" id="IPR050909">
    <property type="entry name" value="Bact_Autotransporter_VF"/>
</dbReference>
<keyword evidence="5" id="KW-0812">Transmembrane</keyword>
<sequence>MRIQRKLKRARRSSQTDFMPKVSQAAKQFQNGRLTTNLQPYHSLWLTRLCISVAALLLGITNYPGTIWAMPDGGQVTAGSGSISQTGNTMTINQTTPNLVINWNGFGINCGERVAFSQPTSAAVALNRVLGNNPTQIFGQLTANGKVFLTNPNGILFAPGSQINVGSLVASTLNIADQDFLTGKYTFANSNNCAAGAVVNQGQITAGGGYIALLAPEVRNEGIIVAKQGTVALGAGQKITLDTKGDGIISLAVDTGAVNAQVANKQYINAAGGMVIMTAKAAGELAGTVVNNGGLIEARSISEKNGIIRLEGGSTGRAANSGTLDASGKNAGETGGTVKILGETVTVADGAAIDVSGVSGGGTVLVGGNYQGQGTEQNATATTVAATATINADAITAGNGGKVVVWANDTTDYYGNISAKGGSVSGNGGSAEVSGKKTLLYKGRTDLRAPQGKTGTLLLDPGEYTISTDATSGNVYNADDLSNQLNSANMVLQTDGTGTGDIAVTAPVTWSSGNSLTLKANNDINVNATVKSTDTGDVVLRADSDADSSGTVTFGTNGKVVTNGAVSIYYNPGGTNTVPIDGIPTTVKDYSNSADYSAYVQNTSGNAGNVAAYMLVNNAKELQSMNLNLSGTYALGKDIDASSVSNFVPIGNEISKFQGILDGNGYRINNLTINRPITDYVGLFGSTMGAAIKDIQLLDVNITGQNFVGGLAGWNYTGSAISNSYSTGMVAAATGNGNAGGLVGCNDGSIVGSYSTSSVAGGFYVGGLVGYNRGPINASYSTGRVTGSDSDVGGLVGYNISSINDSYSTGKVTGATRIGGLIGYSAGSTVNNSYSTGTVGDDDGSSTYVGGLVGWNDNFNTIENCYSSGTVKGTMNVGGLVGNNDRDSTIETSYSAAAVTGKDYIGGLTGYNGSTINNSYSTGAVTGINDSLCVGGLVGENDGGIGNGSINNSYSTGRVTGGSGSTYVGGLVGYNYLGDISASFWDTDTSQQASSSGGTGKSTSDMQRLTTYTDWNSGTWAVIDGKTYPYLKAVSRVASGNVSGYTNNSGKTLQAVVGGTVFDSTATADDGAYYFVLPQNQTFLAFLTGSDTGAVVGAAGTTNMNDLNLEKDTLTVNANGTAMSNSILGMAKGTVAGVPYSYSGGDIILNNGVTFKTTSGTNYTLDGNITTSGSGSQIYQGPVTATKNLSLSSGGGIEMNGSVDVASDLTAIAQTGSIIVNRTVNAGTGNISLTAGADINLNSPVNTTGGVTLTGSGGANTFNIGNGIIANTGTLSINGLGGNDTLTLNDSSNNSNNYTYTITGTRVTREHNEILPVIIDYQNIENLSLKTGKNHNTVNTTLLTGIAQDLTGGNDSTNILNLNGQNAILSSTNSPLSATGYGPVTYSQFGTVNVTNYTTPATPPATDPATPPATDPATPPATDPATPPATDPATPPATDPATPPTADPTTPPITDPATPPATLQDGSGLRETIAVVKSLAIQDSGSTATEPATGISPESRQLVSIDPELLFDKGNNLRLISTPAGGQEIVEQTGITP</sequence>
<reference evidence="7 8" key="1">
    <citation type="journal article" date="2018" name="Int. J. Syst. Evol. Microbiol.">
        <title>Methylomusa anaerophila gen. nov., sp. nov., an anaerobic methanol-utilizing bacterium isolated from a microbial fuel cell.</title>
        <authorList>
            <person name="Amano N."/>
            <person name="Yamamuro A."/>
            <person name="Miyahara M."/>
            <person name="Kouzuma A."/>
            <person name="Abe T."/>
            <person name="Watanabe K."/>
        </authorList>
    </citation>
    <scope>NUCLEOTIDE SEQUENCE [LARGE SCALE GENOMIC DNA]</scope>
    <source>
        <strain evidence="7 8">MMFC1</strain>
    </source>
</reference>
<dbReference type="OrthoDB" id="218680at2"/>
<dbReference type="InterPro" id="IPR011050">
    <property type="entry name" value="Pectin_lyase_fold/virulence"/>
</dbReference>
<comment type="subcellular location">
    <subcellularLocation>
        <location evidence="1">Secreted</location>
    </subcellularLocation>
</comment>
<evidence type="ECO:0000256" key="3">
    <source>
        <dbReference type="ARBA" id="ARBA00022729"/>
    </source>
</evidence>
<evidence type="ECO:0000256" key="4">
    <source>
        <dbReference type="SAM" id="MobiDB-lite"/>
    </source>
</evidence>
<proteinExistence type="predicted"/>
<evidence type="ECO:0000313" key="8">
    <source>
        <dbReference type="Proteomes" id="UP000276437"/>
    </source>
</evidence>
<dbReference type="InterPro" id="IPR011493">
    <property type="entry name" value="GLUG"/>
</dbReference>
<evidence type="ECO:0000313" key="7">
    <source>
        <dbReference type="EMBL" id="BBB92045.1"/>
    </source>
</evidence>
<organism evidence="7 8">
    <name type="scientific">Methylomusa anaerophila</name>
    <dbReference type="NCBI Taxonomy" id="1930071"/>
    <lineage>
        <taxon>Bacteria</taxon>
        <taxon>Bacillati</taxon>
        <taxon>Bacillota</taxon>
        <taxon>Negativicutes</taxon>
        <taxon>Selenomonadales</taxon>
        <taxon>Sporomusaceae</taxon>
        <taxon>Methylomusa</taxon>
    </lineage>
</organism>
<dbReference type="Pfam" id="PF05860">
    <property type="entry name" value="TPS"/>
    <property type="match status" value="1"/>
</dbReference>
<dbReference type="KEGG" id="mana:MAMMFC1_02730"/>
<dbReference type="NCBIfam" id="TIGR01901">
    <property type="entry name" value="adhes_NPXG"/>
    <property type="match status" value="1"/>
</dbReference>